<dbReference type="GO" id="GO:0004305">
    <property type="term" value="F:ethanolamine kinase activity"/>
    <property type="evidence" value="ECO:0007669"/>
    <property type="project" value="TreeGrafter"/>
</dbReference>
<dbReference type="RefSeq" id="WP_021329602.1">
    <property type="nucleotide sequence ID" value="NZ_AUZJ01000012.1"/>
</dbReference>
<dbReference type="Pfam" id="PF01633">
    <property type="entry name" value="Choline_kinase"/>
    <property type="match status" value="1"/>
</dbReference>
<comment type="caution">
    <text evidence="1">The sequence shown here is derived from an EMBL/GenBank/DDBJ whole genome shotgun (WGS) entry which is preliminary data.</text>
</comment>
<sequence>MRKHSGSRNPYRFGPFEWTAISLALQKGGVTSSVLAKKLRCSYDDARDTLCALKERGVLDARGAFTGRHESFSGGMTNYQILFFLDKERYLLRVPGAGTRSLINRMQEYEAYRAVAGCGITDDVVFCEPDTGYKIKRFVRDARPCNPQNVKDTKRCMELLRRLHSLDLSVSAQFDVFEKLAAYEKLCRSTVLPFDGWKETRSRVLSLRPLLKKLPHRRTLCHIDPVQDNFLFCRGGTLCLIDWEYAAMSDGDIDIAMFCIYAGYDLAQIDRTIDLYYECKCPAENRAKITCYVAACALLWTYWCEYKKKKGVSFDEYERVQYAYACDFSSIALSRFFSLGLSEG</sequence>
<gene>
    <name evidence="2" type="ORF">HMPREF0860_1779</name>
    <name evidence="1" type="ORF">HMPREF1325_0783</name>
</gene>
<dbReference type="Proteomes" id="UP000016646">
    <property type="component" value="Unassembled WGS sequence"/>
</dbReference>
<dbReference type="GO" id="GO:0005737">
    <property type="term" value="C:cytoplasm"/>
    <property type="evidence" value="ECO:0007669"/>
    <property type="project" value="TreeGrafter"/>
</dbReference>
<evidence type="ECO:0000313" key="2">
    <source>
        <dbReference type="EMBL" id="ERJ98242.1"/>
    </source>
</evidence>
<keyword evidence="1" id="KW-0808">Transferase</keyword>
<dbReference type="AlphaFoldDB" id="U1FNM9"/>
<keyword evidence="4" id="KW-1185">Reference proteome</keyword>
<dbReference type="eggNOG" id="COG0510">
    <property type="taxonomic scope" value="Bacteria"/>
</dbReference>
<dbReference type="PANTHER" id="PTHR22603">
    <property type="entry name" value="CHOLINE/ETHANOALAMINE KINASE"/>
    <property type="match status" value="1"/>
</dbReference>
<evidence type="ECO:0000313" key="4">
    <source>
        <dbReference type="Proteomes" id="UP000016646"/>
    </source>
</evidence>
<dbReference type="CDD" id="cd05151">
    <property type="entry name" value="ChoK-like"/>
    <property type="match status" value="1"/>
</dbReference>
<accession>U1FNM9</accession>
<dbReference type="Proteomes" id="UP000016412">
    <property type="component" value="Unassembled WGS sequence"/>
</dbReference>
<keyword evidence="1" id="KW-0418">Kinase</keyword>
<dbReference type="PANTHER" id="PTHR22603:SF66">
    <property type="entry name" value="ETHANOLAMINE KINASE"/>
    <property type="match status" value="1"/>
</dbReference>
<protein>
    <submittedName>
        <fullName evidence="1">Choline/ethanolamine kinase</fullName>
    </submittedName>
</protein>
<dbReference type="SUPFAM" id="SSF56112">
    <property type="entry name" value="Protein kinase-like (PK-like)"/>
    <property type="match status" value="1"/>
</dbReference>
<proteinExistence type="predicted"/>
<dbReference type="Gene3D" id="3.30.200.20">
    <property type="entry name" value="Phosphorylase Kinase, domain 1"/>
    <property type="match status" value="1"/>
</dbReference>
<dbReference type="GO" id="GO:0006646">
    <property type="term" value="P:phosphatidylethanolamine biosynthetic process"/>
    <property type="evidence" value="ECO:0007669"/>
    <property type="project" value="TreeGrafter"/>
</dbReference>
<dbReference type="EMBL" id="AVQI01000082">
    <property type="protein sequence ID" value="ERJ98242.1"/>
    <property type="molecule type" value="Genomic_DNA"/>
</dbReference>
<organism evidence="1 3">
    <name type="scientific">Treponema socranskii subsp. socranskii VPI DR56BR1116 = ATCC 35536</name>
    <dbReference type="NCBI Taxonomy" id="1125725"/>
    <lineage>
        <taxon>Bacteria</taxon>
        <taxon>Pseudomonadati</taxon>
        <taxon>Spirochaetota</taxon>
        <taxon>Spirochaetia</taxon>
        <taxon>Spirochaetales</taxon>
        <taxon>Treponemataceae</taxon>
        <taxon>Treponema</taxon>
    </lineage>
</organism>
<dbReference type="STRING" id="1125725.HMPREF1325_0783"/>
<dbReference type="InterPro" id="IPR011009">
    <property type="entry name" value="Kinase-like_dom_sf"/>
</dbReference>
<reference evidence="3 4" key="1">
    <citation type="submission" date="2013-08" db="EMBL/GenBank/DDBJ databases">
        <authorList>
            <person name="Durkin A.S."/>
            <person name="Haft D.R."/>
            <person name="McCorrison J."/>
            <person name="Torralba M."/>
            <person name="Gillis M."/>
            <person name="Haft D.H."/>
            <person name="Methe B."/>
            <person name="Sutton G."/>
            <person name="Nelson K.E."/>
        </authorList>
    </citation>
    <scope>NUCLEOTIDE SEQUENCE [LARGE SCALE GENOMIC DNA]</scope>
    <source>
        <strain evidence="2 4">ATCC 35536</strain>
        <strain evidence="1 3">VPI DR56BR1116</strain>
    </source>
</reference>
<evidence type="ECO:0000313" key="3">
    <source>
        <dbReference type="Proteomes" id="UP000016412"/>
    </source>
</evidence>
<dbReference type="EMBL" id="AUZJ01000012">
    <property type="protein sequence ID" value="ERF61483.1"/>
    <property type="molecule type" value="Genomic_DNA"/>
</dbReference>
<name>U1FNM9_TRESO</name>
<evidence type="ECO:0000313" key="1">
    <source>
        <dbReference type="EMBL" id="ERF61483.1"/>
    </source>
</evidence>
<dbReference type="PATRIC" id="fig|1125725.3.peg.536"/>
<dbReference type="Gene3D" id="3.90.1200.10">
    <property type="match status" value="1"/>
</dbReference>